<dbReference type="PROSITE" id="PS50113">
    <property type="entry name" value="PAC"/>
    <property type="match status" value="4"/>
</dbReference>
<dbReference type="Gene3D" id="3.30.450.20">
    <property type="entry name" value="PAS domain"/>
    <property type="match status" value="4"/>
</dbReference>
<evidence type="ECO:0000256" key="2">
    <source>
        <dbReference type="ARBA" id="ARBA00012282"/>
    </source>
</evidence>
<dbReference type="CDD" id="cd01949">
    <property type="entry name" value="GGDEF"/>
    <property type="match status" value="1"/>
</dbReference>
<dbReference type="FunFam" id="3.20.20.450:FF:000001">
    <property type="entry name" value="Cyclic di-GMP phosphodiesterase yahA"/>
    <property type="match status" value="1"/>
</dbReference>
<name>A0AA35V2S6_METCP</name>
<feature type="domain" description="EAL" evidence="7">
    <location>
        <begin position="705"/>
        <end position="959"/>
    </location>
</feature>
<dbReference type="Gene3D" id="2.10.70.100">
    <property type="match status" value="1"/>
</dbReference>
<feature type="domain" description="PAC" evidence="6">
    <location>
        <begin position="480"/>
        <end position="532"/>
    </location>
</feature>
<dbReference type="CDD" id="cd00130">
    <property type="entry name" value="PAS"/>
    <property type="match status" value="4"/>
</dbReference>
<evidence type="ECO:0000256" key="3">
    <source>
        <dbReference type="ARBA" id="ARBA00022636"/>
    </source>
</evidence>
<dbReference type="PANTHER" id="PTHR44757:SF2">
    <property type="entry name" value="BIOFILM ARCHITECTURE MAINTENANCE PROTEIN MBAA"/>
    <property type="match status" value="1"/>
</dbReference>
<dbReference type="PANTHER" id="PTHR44757">
    <property type="entry name" value="DIGUANYLATE CYCLASE DGCP"/>
    <property type="match status" value="1"/>
</dbReference>
<organism evidence="9 10">
    <name type="scientific">Methylococcus capsulatus</name>
    <dbReference type="NCBI Taxonomy" id="414"/>
    <lineage>
        <taxon>Bacteria</taxon>
        <taxon>Pseudomonadati</taxon>
        <taxon>Pseudomonadota</taxon>
        <taxon>Gammaproteobacteria</taxon>
        <taxon>Methylococcales</taxon>
        <taxon>Methylococcaceae</taxon>
        <taxon>Methylococcus</taxon>
    </lineage>
</organism>
<dbReference type="RefSeq" id="WP_282213352.1">
    <property type="nucleotide sequence ID" value="NZ_OX458332.1"/>
</dbReference>
<evidence type="ECO:0000259" key="6">
    <source>
        <dbReference type="PROSITE" id="PS50113"/>
    </source>
</evidence>
<feature type="domain" description="PAS" evidence="5">
    <location>
        <begin position="159"/>
        <end position="204"/>
    </location>
</feature>
<dbReference type="InterPro" id="IPR000014">
    <property type="entry name" value="PAS"/>
</dbReference>
<dbReference type="InterPro" id="IPR035919">
    <property type="entry name" value="EAL_sf"/>
</dbReference>
<dbReference type="NCBIfam" id="TIGR00254">
    <property type="entry name" value="GGDEF"/>
    <property type="match status" value="1"/>
</dbReference>
<dbReference type="SMART" id="SM00052">
    <property type="entry name" value="EAL"/>
    <property type="match status" value="1"/>
</dbReference>
<dbReference type="InterPro" id="IPR013655">
    <property type="entry name" value="PAS_fold_3"/>
</dbReference>
<evidence type="ECO:0000313" key="9">
    <source>
        <dbReference type="EMBL" id="CAI8881703.1"/>
    </source>
</evidence>
<feature type="domain" description="GGDEF" evidence="8">
    <location>
        <begin position="564"/>
        <end position="696"/>
    </location>
</feature>
<dbReference type="InterPro" id="IPR013656">
    <property type="entry name" value="PAS_4"/>
</dbReference>
<dbReference type="InterPro" id="IPR029787">
    <property type="entry name" value="Nucleotide_cyclase"/>
</dbReference>
<dbReference type="Pfam" id="PF08448">
    <property type="entry name" value="PAS_4"/>
    <property type="match status" value="2"/>
</dbReference>
<evidence type="ECO:0000256" key="4">
    <source>
        <dbReference type="ARBA" id="ARBA00051114"/>
    </source>
</evidence>
<feature type="domain" description="PAC" evidence="6">
    <location>
        <begin position="232"/>
        <end position="284"/>
    </location>
</feature>
<dbReference type="SMART" id="SM00086">
    <property type="entry name" value="PAC"/>
    <property type="match status" value="4"/>
</dbReference>
<evidence type="ECO:0000259" key="7">
    <source>
        <dbReference type="PROSITE" id="PS50883"/>
    </source>
</evidence>
<protein>
    <recommendedName>
        <fullName evidence="2">cyclic-guanylate-specific phosphodiesterase</fullName>
        <ecNumber evidence="2">3.1.4.52</ecNumber>
    </recommendedName>
</protein>
<accession>A0AA35V2S6</accession>
<dbReference type="FunFam" id="3.30.70.270:FF:000001">
    <property type="entry name" value="Diguanylate cyclase domain protein"/>
    <property type="match status" value="1"/>
</dbReference>
<feature type="domain" description="PAC" evidence="6">
    <location>
        <begin position="357"/>
        <end position="410"/>
    </location>
</feature>
<dbReference type="InterPro" id="IPR035965">
    <property type="entry name" value="PAS-like_dom_sf"/>
</dbReference>
<dbReference type="InterPro" id="IPR052155">
    <property type="entry name" value="Biofilm_reg_signaling"/>
</dbReference>
<keyword evidence="9" id="KW-0548">Nucleotidyltransferase</keyword>
<dbReference type="NCBIfam" id="TIGR00229">
    <property type="entry name" value="sensory_box"/>
    <property type="match status" value="4"/>
</dbReference>
<dbReference type="SUPFAM" id="SSF55073">
    <property type="entry name" value="Nucleotide cyclase"/>
    <property type="match status" value="1"/>
</dbReference>
<dbReference type="Gene3D" id="3.20.20.450">
    <property type="entry name" value="EAL domain"/>
    <property type="match status" value="1"/>
</dbReference>
<keyword evidence="3" id="KW-0973">c-di-GMP</keyword>
<dbReference type="CDD" id="cd01948">
    <property type="entry name" value="EAL"/>
    <property type="match status" value="1"/>
</dbReference>
<dbReference type="InterPro" id="IPR001633">
    <property type="entry name" value="EAL_dom"/>
</dbReference>
<dbReference type="GO" id="GO:0071732">
    <property type="term" value="P:cellular response to nitric oxide"/>
    <property type="evidence" value="ECO:0007669"/>
    <property type="project" value="UniProtKB-ARBA"/>
</dbReference>
<dbReference type="InterPro" id="IPR001610">
    <property type="entry name" value="PAC"/>
</dbReference>
<dbReference type="EMBL" id="OX458332">
    <property type="protein sequence ID" value="CAI8881703.1"/>
    <property type="molecule type" value="Genomic_DNA"/>
</dbReference>
<dbReference type="GO" id="GO:0016779">
    <property type="term" value="F:nucleotidyltransferase activity"/>
    <property type="evidence" value="ECO:0007669"/>
    <property type="project" value="UniProtKB-KW"/>
</dbReference>
<evidence type="ECO:0000259" key="5">
    <source>
        <dbReference type="PROSITE" id="PS50112"/>
    </source>
</evidence>
<gene>
    <name evidence="9" type="ORF">MCNOR_3079</name>
</gene>
<dbReference type="SMART" id="SM00091">
    <property type="entry name" value="PAS"/>
    <property type="match status" value="4"/>
</dbReference>
<sequence>MDYLILALGVAFVPIALAYGLLLKPKRAEAALRRSAFHLREAQQVANLGSWELDLVQGRLEWSDQVFRIFEIDPERFEASYEAFLALVHPDDRERVDAAYRRSIADRGSYEIVHRLLMPDGRVKHVRERCQTFYSEDGRPLRSVGTVWDVTSFHETEEKLHRLAAIVESTGDTVIVSDLQGRIRTWNKGAERMWGYAAEEIIGQPVTVLPPLAKQGEPGQILRRVIDEHEVVRFESRGLHKDGRDFPISLTVSPLFDAENRLTGVSAIIRDITEMERLKATLQERLKLVEMVFQYSVSCLVVLDPQFNFIRVNPAYARACRRDVAEFEGRNHFELYPSDARFIFEEVVRTRQPFEAVARPFTFPDQPERGVTYWDWNLVPVLDGKGEVEYLLFSLVDVTDRQKATAQLRLIETAFQHTRDAVLITDARARILQVNPAFETITGYSAGEVVGRTPRMLQSGRHDGAFYRRFWQALETEGHWSGEIWNRHRDGHIFPAWQSVSAVKGPDGSTTHYVSIFTDISEFKRAEAQIRYLSYHDDLTGLPNRAYFQARLDQLIEAAARDRRQIALVVLDLDRFKTINDSLGHSVGDELLCQVAERIQDCTGQGDFVARQGGDEFVVILADSDAVRAARVANAMISAIAKPAVVGGRTLIVTPSLGISLYPHDAGDSESLIKSADAAMYHAKSLGRNTYQFFSAEMIAVASERLALENALHQALSNGEFRLYYQPQIEVCSRRLIGLEALIRWRHPEVGWVPPLRFIPLAEETGIIHRIGRWVLEEACRQQREWQAAGLCIVPVAVNLSPLQLQKDDFPEQVEALLSGCRLAPGLLELELTETAVMRDVGRMSDMLRKLKERGTRFSIDDFGTGYSSLGYLNRFPVDKLKIDQSFIRDVTRREDHAAITRAIIALAKQLHLKVVAEGVETAEQLEFLERAGCDEVQGFYFSRPVPADEIAGWLSREGAVQDRR</sequence>
<evidence type="ECO:0000256" key="1">
    <source>
        <dbReference type="ARBA" id="ARBA00001946"/>
    </source>
</evidence>
<dbReference type="Pfam" id="PF00563">
    <property type="entry name" value="EAL"/>
    <property type="match status" value="1"/>
</dbReference>
<proteinExistence type="predicted"/>
<dbReference type="PIRSF" id="PIRSF005925">
    <property type="entry name" value="Dos"/>
    <property type="match status" value="1"/>
</dbReference>
<dbReference type="PROSITE" id="PS50112">
    <property type="entry name" value="PAS"/>
    <property type="match status" value="2"/>
</dbReference>
<dbReference type="GO" id="GO:0071111">
    <property type="term" value="F:cyclic-guanylate-specific phosphodiesterase activity"/>
    <property type="evidence" value="ECO:0007669"/>
    <property type="project" value="UniProtKB-EC"/>
</dbReference>
<dbReference type="Pfam" id="PF00990">
    <property type="entry name" value="GGDEF"/>
    <property type="match status" value="1"/>
</dbReference>
<dbReference type="InterPro" id="IPR000160">
    <property type="entry name" value="GGDEF_dom"/>
</dbReference>
<reference evidence="9" key="1">
    <citation type="submission" date="2023-03" db="EMBL/GenBank/DDBJ databases">
        <authorList>
            <person name="Pearce D."/>
        </authorList>
    </citation>
    <scope>NUCLEOTIDE SEQUENCE</scope>
    <source>
        <strain evidence="9">Mc</strain>
    </source>
</reference>
<dbReference type="Pfam" id="PF13426">
    <property type="entry name" value="PAS_9"/>
    <property type="match status" value="1"/>
</dbReference>
<feature type="domain" description="PAC" evidence="6">
    <location>
        <begin position="110"/>
        <end position="162"/>
    </location>
</feature>
<comment type="cofactor">
    <cofactor evidence="1">
        <name>Mg(2+)</name>
        <dbReference type="ChEBI" id="CHEBI:18420"/>
    </cofactor>
</comment>
<dbReference type="SMART" id="SM00267">
    <property type="entry name" value="GGDEF"/>
    <property type="match status" value="1"/>
</dbReference>
<dbReference type="SUPFAM" id="SSF141868">
    <property type="entry name" value="EAL domain-like"/>
    <property type="match status" value="1"/>
</dbReference>
<dbReference type="Pfam" id="PF08447">
    <property type="entry name" value="PAS_3"/>
    <property type="match status" value="1"/>
</dbReference>
<keyword evidence="9" id="KW-0808">Transferase</keyword>
<comment type="catalytic activity">
    <reaction evidence="4">
        <text>3',3'-c-di-GMP + H2O = 5'-phosphoguanylyl(3'-&gt;5')guanosine + H(+)</text>
        <dbReference type="Rhea" id="RHEA:24902"/>
        <dbReference type="ChEBI" id="CHEBI:15377"/>
        <dbReference type="ChEBI" id="CHEBI:15378"/>
        <dbReference type="ChEBI" id="CHEBI:58754"/>
        <dbReference type="ChEBI" id="CHEBI:58805"/>
        <dbReference type="EC" id="3.1.4.52"/>
    </reaction>
    <physiologicalReaction direction="left-to-right" evidence="4">
        <dbReference type="Rhea" id="RHEA:24903"/>
    </physiologicalReaction>
</comment>
<dbReference type="PROSITE" id="PS50883">
    <property type="entry name" value="EAL"/>
    <property type="match status" value="1"/>
</dbReference>
<dbReference type="SUPFAM" id="SSF55785">
    <property type="entry name" value="PYP-like sensor domain (PAS domain)"/>
    <property type="match status" value="4"/>
</dbReference>
<dbReference type="Proteomes" id="UP001158598">
    <property type="component" value="Chromosome"/>
</dbReference>
<evidence type="ECO:0000259" key="8">
    <source>
        <dbReference type="PROSITE" id="PS50887"/>
    </source>
</evidence>
<dbReference type="InterPro" id="IPR000700">
    <property type="entry name" value="PAS-assoc_C"/>
</dbReference>
<dbReference type="Gene3D" id="3.30.70.270">
    <property type="match status" value="1"/>
</dbReference>
<dbReference type="PROSITE" id="PS50887">
    <property type="entry name" value="GGDEF"/>
    <property type="match status" value="1"/>
</dbReference>
<dbReference type="AlphaFoldDB" id="A0AA35V2S6"/>
<dbReference type="InterPro" id="IPR012226">
    <property type="entry name" value="Diguanyl_cyclase/Pdiesterase"/>
</dbReference>
<evidence type="ECO:0000313" key="10">
    <source>
        <dbReference type="Proteomes" id="UP001158598"/>
    </source>
</evidence>
<dbReference type="InterPro" id="IPR043128">
    <property type="entry name" value="Rev_trsase/Diguanyl_cyclase"/>
</dbReference>
<dbReference type="EC" id="3.1.4.52" evidence="2"/>
<feature type="domain" description="PAS" evidence="5">
    <location>
        <begin position="407"/>
        <end position="453"/>
    </location>
</feature>